<feature type="signal peptide" evidence="1">
    <location>
        <begin position="1"/>
        <end position="26"/>
    </location>
</feature>
<sequence>MMVTVMNVTKPVLAALVAASLPVAGAAAPATNGAALDPLVRTFATCTGRLSALMEHQWLMGLDGSEYTQKRRNQMATLLEAVMRPGTGPQVLALRIEAKFALAQLFSRMTFGRDAQDVAWAANRVEVELAACDGLLLG</sequence>
<dbReference type="EMBL" id="PGTB01000073">
    <property type="protein sequence ID" value="PJE35749.1"/>
    <property type="molecule type" value="Genomic_DNA"/>
</dbReference>
<evidence type="ECO:0000256" key="1">
    <source>
        <dbReference type="SAM" id="SignalP"/>
    </source>
</evidence>
<keyword evidence="1" id="KW-0732">Signal</keyword>
<dbReference type="Proteomes" id="UP000231553">
    <property type="component" value="Unassembled WGS sequence"/>
</dbReference>
<keyword evidence="3" id="KW-1185">Reference proteome</keyword>
<feature type="chain" id="PRO_5014857340" evidence="1">
    <location>
        <begin position="27"/>
        <end position="138"/>
    </location>
</feature>
<name>A0A2M8IYX8_9RHOB</name>
<gene>
    <name evidence="2" type="ORF">CVM52_15540</name>
</gene>
<comment type="caution">
    <text evidence="2">The sequence shown here is derived from an EMBL/GenBank/DDBJ whole genome shotgun (WGS) entry which is preliminary data.</text>
</comment>
<evidence type="ECO:0000313" key="2">
    <source>
        <dbReference type="EMBL" id="PJE35749.1"/>
    </source>
</evidence>
<organism evidence="2 3">
    <name type="scientific">Pseudooceanicola lipolyticus</name>
    <dbReference type="NCBI Taxonomy" id="2029104"/>
    <lineage>
        <taxon>Bacteria</taxon>
        <taxon>Pseudomonadati</taxon>
        <taxon>Pseudomonadota</taxon>
        <taxon>Alphaproteobacteria</taxon>
        <taxon>Rhodobacterales</taxon>
        <taxon>Paracoccaceae</taxon>
        <taxon>Pseudooceanicola</taxon>
    </lineage>
</organism>
<accession>A0A2M8IYX8</accession>
<dbReference type="AlphaFoldDB" id="A0A2M8IYX8"/>
<proteinExistence type="predicted"/>
<protein>
    <submittedName>
        <fullName evidence="2">Uncharacterized protein</fullName>
    </submittedName>
</protein>
<reference evidence="2 3" key="1">
    <citation type="journal article" date="2018" name="Int. J. Syst. Evol. Microbiol.">
        <title>Pseudooceanicola lipolyticus sp. nov., a marine alphaproteobacterium, reclassification of Oceanicola flagellatus as Pseudooceanicola flagellatus comb. nov. and emended description of the genus Pseudooceanicola.</title>
        <authorList>
            <person name="Huang M.-M."/>
            <person name="Guo L.-L."/>
            <person name="Wu Y.-H."/>
            <person name="Lai Q.-L."/>
            <person name="Shao Z.-Z."/>
            <person name="Wang C.-S."/>
            <person name="Wu M."/>
            <person name="Xu X.-W."/>
        </authorList>
    </citation>
    <scope>NUCLEOTIDE SEQUENCE [LARGE SCALE GENOMIC DNA]</scope>
    <source>
        <strain evidence="2 3">157</strain>
    </source>
</reference>
<evidence type="ECO:0000313" key="3">
    <source>
        <dbReference type="Proteomes" id="UP000231553"/>
    </source>
</evidence>